<protein>
    <submittedName>
        <fullName evidence="1">Proline reductase cluster protein PrdD</fullName>
    </submittedName>
</protein>
<sequence>MVKKIQRQLVIKCFHVEKVEFASKTSLRDHFLSIYNVSKEVKELFPAISEFNVSIINPQQHHIEINSIMDIIPISTKVLGELGTGITHTLTGVYIMLTGADESGKQFNEFGSSEGLLDERLTLNKAGTPGENDIIIHVDVILKGEVSFTRNLAFSIFQACDLQIQTIRECLKMINGQAATERYDYCDTVEKDKTRIAIVKQVAGQGAMYDNLLFSNEPSGTEEGISIIDIGNMPIVLSPNEYRDGALRSLT</sequence>
<dbReference type="InterPro" id="IPR031000">
    <property type="entry name" value="D_pro_red_PrdD"/>
</dbReference>
<gene>
    <name evidence="1" type="ORF">BCR26_15040</name>
</gene>
<keyword evidence="2" id="KW-1185">Reference proteome</keyword>
<name>A0A1E5KVU6_9ENTE</name>
<dbReference type="STRING" id="762845.BCR26_15040"/>
<dbReference type="Proteomes" id="UP000095256">
    <property type="component" value="Unassembled WGS sequence"/>
</dbReference>
<accession>A0A1E5KVU6</accession>
<comment type="caution">
    <text evidence="1">The sequence shown here is derived from an EMBL/GenBank/DDBJ whole genome shotgun (WGS) entry which is preliminary data.</text>
</comment>
<reference evidence="1 2" key="1">
    <citation type="submission" date="2016-09" db="EMBL/GenBank/DDBJ databases">
        <authorList>
            <person name="Capua I."/>
            <person name="De Benedictis P."/>
            <person name="Joannis T."/>
            <person name="Lombin L.H."/>
            <person name="Cattoli G."/>
        </authorList>
    </citation>
    <scope>NUCLEOTIDE SEQUENCE [LARGE SCALE GENOMIC DNA]</scope>
    <source>
        <strain evidence="1 2">LMG 25899</strain>
    </source>
</reference>
<dbReference type="NCBIfam" id="TIGR04482">
    <property type="entry name" value="D_pro_red_PrdD"/>
    <property type="match status" value="1"/>
</dbReference>
<dbReference type="AlphaFoldDB" id="A0A1E5KVU6"/>
<dbReference type="EMBL" id="MIEK01000031">
    <property type="protein sequence ID" value="OEH82024.1"/>
    <property type="molecule type" value="Genomic_DNA"/>
</dbReference>
<evidence type="ECO:0000313" key="2">
    <source>
        <dbReference type="Proteomes" id="UP000095256"/>
    </source>
</evidence>
<proteinExistence type="predicted"/>
<evidence type="ECO:0000313" key="1">
    <source>
        <dbReference type="EMBL" id="OEH82024.1"/>
    </source>
</evidence>
<dbReference type="OrthoDB" id="3651437at2"/>
<organism evidence="1 2">
    <name type="scientific">Enterococcus rivorum</name>
    <dbReference type="NCBI Taxonomy" id="762845"/>
    <lineage>
        <taxon>Bacteria</taxon>
        <taxon>Bacillati</taxon>
        <taxon>Bacillota</taxon>
        <taxon>Bacilli</taxon>
        <taxon>Lactobacillales</taxon>
        <taxon>Enterococcaceae</taxon>
        <taxon>Enterococcus</taxon>
    </lineage>
</organism>